<dbReference type="Pfam" id="PF19845">
    <property type="entry name" value="DUF6320"/>
    <property type="match status" value="1"/>
</dbReference>
<organism evidence="2 3">
    <name type="scientific">Lachnotalea glycerini</name>
    <dbReference type="NCBI Taxonomy" id="1763509"/>
    <lineage>
        <taxon>Bacteria</taxon>
        <taxon>Bacillati</taxon>
        <taxon>Bacillota</taxon>
        <taxon>Clostridia</taxon>
        <taxon>Lachnospirales</taxon>
        <taxon>Lachnospiraceae</taxon>
        <taxon>Lachnotalea</taxon>
    </lineage>
</organism>
<feature type="transmembrane region" description="Helical" evidence="1">
    <location>
        <begin position="80"/>
        <end position="99"/>
    </location>
</feature>
<gene>
    <name evidence="2" type="ORF">C8E03_10792</name>
</gene>
<feature type="transmembrane region" description="Helical" evidence="1">
    <location>
        <begin position="53"/>
        <end position="74"/>
    </location>
</feature>
<evidence type="ECO:0000313" key="2">
    <source>
        <dbReference type="EMBL" id="PXV89115.1"/>
    </source>
</evidence>
<accession>A0A318EM02</accession>
<feature type="transmembrane region" description="Helical" evidence="1">
    <location>
        <begin position="192"/>
        <end position="212"/>
    </location>
</feature>
<evidence type="ECO:0000313" key="3">
    <source>
        <dbReference type="Proteomes" id="UP000247523"/>
    </source>
</evidence>
<dbReference type="InterPro" id="IPR046283">
    <property type="entry name" value="DUF6320"/>
</dbReference>
<dbReference type="EMBL" id="QICS01000007">
    <property type="protein sequence ID" value="PXV89115.1"/>
    <property type="molecule type" value="Genomic_DNA"/>
</dbReference>
<proteinExistence type="predicted"/>
<reference evidence="2 3" key="1">
    <citation type="submission" date="2018-05" db="EMBL/GenBank/DDBJ databases">
        <title>Genomic Encyclopedia of Type Strains, Phase IV (KMG-IV): sequencing the most valuable type-strain genomes for metagenomic binning, comparative biology and taxonomic classification.</title>
        <authorList>
            <person name="Goeker M."/>
        </authorList>
    </citation>
    <scope>NUCLEOTIDE SEQUENCE [LARGE SCALE GENOMIC DNA]</scope>
    <source>
        <strain evidence="2 3">DSM 28816</strain>
    </source>
</reference>
<evidence type="ECO:0008006" key="4">
    <source>
        <dbReference type="Google" id="ProtNLM"/>
    </source>
</evidence>
<comment type="caution">
    <text evidence="2">The sequence shown here is derived from an EMBL/GenBank/DDBJ whole genome shotgun (WGS) entry which is preliminary data.</text>
</comment>
<keyword evidence="1" id="KW-0472">Membrane</keyword>
<protein>
    <recommendedName>
        <fullName evidence="4">Zinc ribbon domain-containing protein</fullName>
    </recommendedName>
</protein>
<feature type="transmembrane region" description="Helical" evidence="1">
    <location>
        <begin position="111"/>
        <end position="132"/>
    </location>
</feature>
<feature type="transmembrane region" description="Helical" evidence="1">
    <location>
        <begin position="166"/>
        <end position="186"/>
    </location>
</feature>
<sequence length="226" mass="25817">MVFTMKRCNKCNVEILEEISVCPLCQHGLETISDAKHKKMYPKIEFDNQKFVLLLRIFIFISIILVLGLVIINAATYNGLWWSLICVGVISYFWVTVRYSIQNNTNYAAKILVQTIGGMGLCLLTDVVMGYQGWSINYVIPAIILVGYFAILMLMIVNFMSWQSYILFQFTLVIFSMILMGLHFLNIITKPILSYVTAGITLAIFIGTIVFGDKKAKTELIRRFHI</sequence>
<keyword evidence="1" id="KW-1133">Transmembrane helix</keyword>
<dbReference type="AlphaFoldDB" id="A0A318EM02"/>
<dbReference type="Proteomes" id="UP000247523">
    <property type="component" value="Unassembled WGS sequence"/>
</dbReference>
<name>A0A318EM02_9FIRM</name>
<feature type="transmembrane region" description="Helical" evidence="1">
    <location>
        <begin position="138"/>
        <end position="159"/>
    </location>
</feature>
<keyword evidence="1" id="KW-0812">Transmembrane</keyword>
<evidence type="ECO:0000256" key="1">
    <source>
        <dbReference type="SAM" id="Phobius"/>
    </source>
</evidence>